<name>A0A8H4QEE5_9HYPO</name>
<keyword evidence="3" id="KW-1185">Reference proteome</keyword>
<evidence type="ECO:0000313" key="3">
    <source>
        <dbReference type="Proteomes" id="UP000562929"/>
    </source>
</evidence>
<dbReference type="Gene3D" id="3.90.1300.10">
    <property type="entry name" value="Amidase signature (AS) domain"/>
    <property type="match status" value="1"/>
</dbReference>
<organism evidence="2 3">
    <name type="scientific">Ophiocordyceps camponoti-floridani</name>
    <dbReference type="NCBI Taxonomy" id="2030778"/>
    <lineage>
        <taxon>Eukaryota</taxon>
        <taxon>Fungi</taxon>
        <taxon>Dikarya</taxon>
        <taxon>Ascomycota</taxon>
        <taxon>Pezizomycotina</taxon>
        <taxon>Sordariomycetes</taxon>
        <taxon>Hypocreomycetidae</taxon>
        <taxon>Hypocreales</taxon>
        <taxon>Ophiocordycipitaceae</taxon>
        <taxon>Ophiocordyceps</taxon>
    </lineage>
</organism>
<reference evidence="2 3" key="1">
    <citation type="journal article" date="2020" name="G3 (Bethesda)">
        <title>Genetic Underpinnings of Host Manipulation by Ophiocordyceps as Revealed by Comparative Transcriptomics.</title>
        <authorList>
            <person name="Will I."/>
            <person name="Das B."/>
            <person name="Trinh T."/>
            <person name="Brachmann A."/>
            <person name="Ohm R.A."/>
            <person name="de Bekker C."/>
        </authorList>
    </citation>
    <scope>NUCLEOTIDE SEQUENCE [LARGE SCALE GENOMIC DNA]</scope>
    <source>
        <strain evidence="2 3">EC05</strain>
    </source>
</reference>
<dbReference type="Proteomes" id="UP000562929">
    <property type="component" value="Unassembled WGS sequence"/>
</dbReference>
<evidence type="ECO:0000259" key="1">
    <source>
        <dbReference type="Pfam" id="PF01425"/>
    </source>
</evidence>
<feature type="domain" description="Amidase" evidence="1">
    <location>
        <begin position="198"/>
        <end position="296"/>
    </location>
</feature>
<protein>
    <submittedName>
        <fullName evidence="2">Amidase signature domain-containing protein</fullName>
    </submittedName>
</protein>
<dbReference type="PANTHER" id="PTHR46310:SF7">
    <property type="entry name" value="AMIDASE 1"/>
    <property type="match status" value="1"/>
</dbReference>
<dbReference type="SUPFAM" id="SSF75304">
    <property type="entry name" value="Amidase signature (AS) enzymes"/>
    <property type="match status" value="1"/>
</dbReference>
<comment type="caution">
    <text evidence="2">The sequence shown here is derived from an EMBL/GenBank/DDBJ whole genome shotgun (WGS) entry which is preliminary data.</text>
</comment>
<gene>
    <name evidence="2" type="ORF">GQ602_001643</name>
</gene>
<dbReference type="EMBL" id="JAACLJ010000001">
    <property type="protein sequence ID" value="KAF4596030.1"/>
    <property type="molecule type" value="Genomic_DNA"/>
</dbReference>
<proteinExistence type="predicted"/>
<dbReference type="OrthoDB" id="5423360at2759"/>
<dbReference type="AlphaFoldDB" id="A0A8H4QEE5"/>
<dbReference type="Pfam" id="PF01425">
    <property type="entry name" value="Amidase"/>
    <property type="match status" value="1"/>
</dbReference>
<dbReference type="PANTHER" id="PTHR46310">
    <property type="entry name" value="AMIDASE 1"/>
    <property type="match status" value="1"/>
</dbReference>
<dbReference type="InterPro" id="IPR036928">
    <property type="entry name" value="AS_sf"/>
</dbReference>
<sequence>MAQPAAVKSLVTCIIAGTHYLIHPQKLGTIQETIKPDALLPVTLLDTHEIFDGVDDTLSKFQSRDDVFAPDFGFILVEKPGANSSRVAHAASHSRELYSLHHDGRRTAALAAEGHDEANLAVKGLAGLPSGPYFLQGPNLHQAWRLYDDTAGAFALGVVPENVTTRETSFRAVSSLSDSGVYRSIAVPSRLYFDRISEAKPLNGIRVAIPDSMALKGVPTSLSSRAWQALNPLPADTTAALAQRLMDLGAVIVGKTKSSQFASGREWVDEHAPWSPRGDGYQRVFGGAAGAGAAIASYEWLAETLAIDGIDGLGEPHALFSLRTTPGTIALNGKQTSSRSYDTVVFMGRTMAGLSRIASSILTPPDTDKKLFLPGRLVFPLEIASTNTSEEHQKLARLFRRALEKVTGHRLDTVNMTAAWDRSPPAEASGKSLHEYTTHPAFRSFCYEFFHEYDGFRKEYQDSLQQSPFAEATTRFRWETGKIVSKQENDAHQKQLAVFRKWFKSNISAHNNSSDGWTAVVAPIVHEKPSYKDEDLPAPTPPARLSPELLSWILQAPEVIVPFAHLPYESRISHRKEYRAVYGSVMGLAGGDLSTLHLVREALDVARWRNVVDTGPLAFPQDYTPLDVNLPRVD</sequence>
<evidence type="ECO:0000313" key="2">
    <source>
        <dbReference type="EMBL" id="KAF4596030.1"/>
    </source>
</evidence>
<accession>A0A8H4QEE5</accession>
<dbReference type="InterPro" id="IPR023631">
    <property type="entry name" value="Amidase_dom"/>
</dbReference>